<feature type="domain" description="PLD phosphodiesterase" evidence="2">
    <location>
        <begin position="179"/>
        <end position="206"/>
    </location>
</feature>
<dbReference type="EMBL" id="MJAO01000002">
    <property type="protein sequence ID" value="OKB68352.1"/>
    <property type="molecule type" value="Genomic_DNA"/>
</dbReference>
<accession>A0A1Q4P591</accession>
<dbReference type="PANTHER" id="PTHR21248:SF12">
    <property type="entry name" value="CARDIOLIPIN SYNTHASE C"/>
    <property type="match status" value="1"/>
</dbReference>
<dbReference type="PANTHER" id="PTHR21248">
    <property type="entry name" value="CARDIOLIPIN SYNTHASE"/>
    <property type="match status" value="1"/>
</dbReference>
<evidence type="ECO:0000256" key="1">
    <source>
        <dbReference type="SAM" id="Phobius"/>
    </source>
</evidence>
<dbReference type="AlphaFoldDB" id="A0A1Q4P591"/>
<dbReference type="Pfam" id="PF13091">
    <property type="entry name" value="PLDc_2"/>
    <property type="match status" value="2"/>
</dbReference>
<dbReference type="GO" id="GO:0032049">
    <property type="term" value="P:cardiolipin biosynthetic process"/>
    <property type="evidence" value="ECO:0007669"/>
    <property type="project" value="UniProtKB-ARBA"/>
</dbReference>
<feature type="transmembrane region" description="Helical" evidence="1">
    <location>
        <begin position="12"/>
        <end position="37"/>
    </location>
</feature>
<name>A0A1Q4P591_SERMA</name>
<dbReference type="GO" id="GO:0030572">
    <property type="term" value="F:phosphatidyltransferase activity"/>
    <property type="evidence" value="ECO:0007669"/>
    <property type="project" value="UniProtKB-ARBA"/>
</dbReference>
<dbReference type="InterPro" id="IPR001736">
    <property type="entry name" value="PLipase_D/transphosphatidylase"/>
</dbReference>
<evidence type="ECO:0000259" key="2">
    <source>
        <dbReference type="PROSITE" id="PS50035"/>
    </source>
</evidence>
<evidence type="ECO:0000313" key="4">
    <source>
        <dbReference type="Proteomes" id="UP000185770"/>
    </source>
</evidence>
<dbReference type="PROSITE" id="PS50035">
    <property type="entry name" value="PLD"/>
    <property type="match status" value="2"/>
</dbReference>
<feature type="domain" description="PLD phosphodiesterase" evidence="2">
    <location>
        <begin position="415"/>
        <end position="442"/>
    </location>
</feature>
<gene>
    <name evidence="3" type="ORF">BHU62_02465</name>
</gene>
<evidence type="ECO:0000313" key="3">
    <source>
        <dbReference type="EMBL" id="OKB68352.1"/>
    </source>
</evidence>
<sequence>MTYKAKQSTSRPLSVIKIVVYLIIAVTIAIIAARVIFRLPDISQRLPQMALPADPSAQLPARAAELMAAHPGLSGVLPLVSGHDAFASRLALARMAERSIDAQYYIWHNDTSGQILLKTLYDAAQRGVRVRLLLDDNGVAMDDTLAALNAQNNVEIRLFNPSTVRTPKLAGYAFDFMRMNRRMHNKSYIVDGAVAIIGGRNIGDEYFQVGDENYFLDLDVLSVGKVVAETADVFDRYWNSASVYGVEQIIGRDGNLSAFLTQAADTEAGERARKLAVQLETSAVRFRDGAAQPEFTTVQLVADDPVKGLGKASHDHLMVTQLGKIIGGVGRQLDLVSAYFVPGREGATYFESLARQGKSIRVLTNAMNTTDVLVVHAGYAKYRRALLQAGVELFELKLRAGQPTGRQELKPLGLSGAALHAKTFAIDDKRVFIGSFNFDPRSAHLNCEMGFLIDSPALAADTRQLFDGPLKFAAYRPTLTPEGKMVWNEAFEDGHTEVHQQEPGAGWVKRIVLTVAGWLPIEWML</sequence>
<keyword evidence="1" id="KW-0812">Transmembrane</keyword>
<proteinExistence type="predicted"/>
<keyword evidence="1" id="KW-1133">Transmembrane helix</keyword>
<dbReference type="SUPFAM" id="SSF56024">
    <property type="entry name" value="Phospholipase D/nuclease"/>
    <property type="match status" value="2"/>
</dbReference>
<dbReference type="Proteomes" id="UP000185770">
    <property type="component" value="Unassembled WGS sequence"/>
</dbReference>
<organism evidence="3 4">
    <name type="scientific">Serratia marcescens</name>
    <dbReference type="NCBI Taxonomy" id="615"/>
    <lineage>
        <taxon>Bacteria</taxon>
        <taxon>Pseudomonadati</taxon>
        <taxon>Pseudomonadota</taxon>
        <taxon>Gammaproteobacteria</taxon>
        <taxon>Enterobacterales</taxon>
        <taxon>Yersiniaceae</taxon>
        <taxon>Serratia</taxon>
    </lineage>
</organism>
<reference evidence="3 4" key="1">
    <citation type="submission" date="2016-09" db="EMBL/GenBank/DDBJ databases">
        <title>Serratia marcescens MSU-97 and epiphytic antimycotic-producing bacteria.</title>
        <authorList>
            <person name="Matilla M.A."/>
        </authorList>
    </citation>
    <scope>NUCLEOTIDE SEQUENCE [LARGE SCALE GENOMIC DNA]</scope>
    <source>
        <strain evidence="3 4">MSU-97</strain>
    </source>
</reference>
<dbReference type="Gene3D" id="3.30.870.10">
    <property type="entry name" value="Endonuclease Chain A"/>
    <property type="match status" value="2"/>
</dbReference>
<dbReference type="CDD" id="cd09113">
    <property type="entry name" value="PLDc_ymdC_like_2"/>
    <property type="match status" value="1"/>
</dbReference>
<dbReference type="InterPro" id="IPR025202">
    <property type="entry name" value="PLD-like_dom"/>
</dbReference>
<comment type="caution">
    <text evidence="3">The sequence shown here is derived from an EMBL/GenBank/DDBJ whole genome shotgun (WGS) entry which is preliminary data.</text>
</comment>
<dbReference type="CDD" id="cd09111">
    <property type="entry name" value="PLDc_ymdC_like_1"/>
    <property type="match status" value="1"/>
</dbReference>
<dbReference type="SMART" id="SM00155">
    <property type="entry name" value="PLDc"/>
    <property type="match status" value="2"/>
</dbReference>
<protein>
    <submittedName>
        <fullName evidence="3">Phospholipase</fullName>
    </submittedName>
</protein>
<keyword evidence="1" id="KW-0472">Membrane</keyword>